<dbReference type="PANTHER" id="PTHR46014">
    <property type="entry name" value="TETRATRICOPEPTIDE REPEAT PROTEIN 1"/>
    <property type="match status" value="1"/>
</dbReference>
<comment type="caution">
    <text evidence="2">The sequence shown here is derived from an EMBL/GenBank/DDBJ whole genome shotgun (WGS) entry which is preliminary data.</text>
</comment>
<gene>
    <name evidence="2" type="ORF">CBYS24578_00008981</name>
</gene>
<dbReference type="InterPro" id="IPR052769">
    <property type="entry name" value="TPR_domain_protein"/>
</dbReference>
<accession>A0A9N9Y005</accession>
<name>A0A9N9Y005_9HYPO</name>
<organism evidence="2 3">
    <name type="scientific">Clonostachys byssicola</name>
    <dbReference type="NCBI Taxonomy" id="160290"/>
    <lineage>
        <taxon>Eukaryota</taxon>
        <taxon>Fungi</taxon>
        <taxon>Dikarya</taxon>
        <taxon>Ascomycota</taxon>
        <taxon>Pezizomycotina</taxon>
        <taxon>Sordariomycetes</taxon>
        <taxon>Hypocreomycetidae</taxon>
        <taxon>Hypocreales</taxon>
        <taxon>Bionectriaceae</taxon>
        <taxon>Clonostachys</taxon>
    </lineage>
</organism>
<evidence type="ECO:0008006" key="4">
    <source>
        <dbReference type="Google" id="ProtNLM"/>
    </source>
</evidence>
<dbReference type="Proteomes" id="UP000754883">
    <property type="component" value="Unassembled WGS sequence"/>
</dbReference>
<dbReference type="PANTHER" id="PTHR46014:SF1">
    <property type="entry name" value="TETRATRICOPEPTIDE REPEAT PROTEIN 1"/>
    <property type="match status" value="1"/>
</dbReference>
<protein>
    <recommendedName>
        <fullName evidence="4">Tetratricopeptide repeat protein 1</fullName>
    </recommendedName>
</protein>
<proteinExistence type="predicted"/>
<dbReference type="EMBL" id="CABFNO020001298">
    <property type="protein sequence ID" value="CAG9977945.1"/>
    <property type="molecule type" value="Genomic_DNA"/>
</dbReference>
<dbReference type="OrthoDB" id="1872379at2759"/>
<dbReference type="InterPro" id="IPR011990">
    <property type="entry name" value="TPR-like_helical_dom_sf"/>
</dbReference>
<sequence length="283" mass="31078">MAAAEDKDEKPDAPIPRPKQPSRQKSPPPTDEEEEDEVKLTPEEEAAALQESQIIKADANTLFSSGDFENAISRYEDALLPLPRTAFFPRAVLHSNVAACHLKLEQWKEAVKSATASLTALEGLEQPSLPKPKPKDDDAQEEEEVEEIVSAGAAKAHDPTAQPSDIQRIRIKALLRRARAHAQSGTWSSLAAAEADYRELEKLPSGSLTPADARTVRSQLRELPPRVKEAQERETAEMWGKLKDLGNGLLKPFGLSTDNFQMVKDEKTGGYSMNFNQGDGSKS</sequence>
<evidence type="ECO:0000313" key="2">
    <source>
        <dbReference type="EMBL" id="CAG9977945.1"/>
    </source>
</evidence>
<dbReference type="AlphaFoldDB" id="A0A9N9Y005"/>
<evidence type="ECO:0000256" key="1">
    <source>
        <dbReference type="SAM" id="MobiDB-lite"/>
    </source>
</evidence>
<keyword evidence="3" id="KW-1185">Reference proteome</keyword>
<evidence type="ECO:0000313" key="3">
    <source>
        <dbReference type="Proteomes" id="UP000754883"/>
    </source>
</evidence>
<feature type="region of interest" description="Disordered" evidence="1">
    <location>
        <begin position="1"/>
        <end position="40"/>
    </location>
</feature>
<feature type="compositionally biased region" description="Basic and acidic residues" evidence="1">
    <location>
        <begin position="1"/>
        <end position="12"/>
    </location>
</feature>
<feature type="compositionally biased region" description="Acidic residues" evidence="1">
    <location>
        <begin position="138"/>
        <end position="147"/>
    </location>
</feature>
<feature type="region of interest" description="Disordered" evidence="1">
    <location>
        <begin position="122"/>
        <end position="165"/>
    </location>
</feature>
<reference evidence="2" key="1">
    <citation type="submission" date="2021-10" db="EMBL/GenBank/DDBJ databases">
        <authorList>
            <person name="Piombo E."/>
        </authorList>
    </citation>
    <scope>NUCLEOTIDE SEQUENCE</scope>
</reference>
<dbReference type="SUPFAM" id="SSF48452">
    <property type="entry name" value="TPR-like"/>
    <property type="match status" value="1"/>
</dbReference>
<dbReference type="Gene3D" id="1.25.40.10">
    <property type="entry name" value="Tetratricopeptide repeat domain"/>
    <property type="match status" value="1"/>
</dbReference>